<dbReference type="PANTHER" id="PTHR47064:SF2">
    <property type="entry name" value="SMP-30_GLUCONOLACTONASE_LRE-LIKE REGION DOMAIN-CONTAINING PROTEIN-RELATED"/>
    <property type="match status" value="1"/>
</dbReference>
<organism evidence="3 4">
    <name type="scientific">Apiotrichum porosum</name>
    <dbReference type="NCBI Taxonomy" id="105984"/>
    <lineage>
        <taxon>Eukaryota</taxon>
        <taxon>Fungi</taxon>
        <taxon>Dikarya</taxon>
        <taxon>Basidiomycota</taxon>
        <taxon>Agaricomycotina</taxon>
        <taxon>Tremellomycetes</taxon>
        <taxon>Trichosporonales</taxon>
        <taxon>Trichosporonaceae</taxon>
        <taxon>Apiotrichum</taxon>
    </lineage>
</organism>
<sequence>MVSSQWTLAYALPILLSLVGVSLTTPVDARALATRWELPDTAQEIDQKAFNNLDPIASQNVTDGSYLFIPPGSTAESLKAKPFHVYDDNFLTILGSNPTLTLIADSGTDPLFHEAAVWWPPTDEVFFVQNAGAKAAGTGLAKSAIIEKISLSQAAAAAAGGNANATGQVDVVTVPSSPQVINPNGGTNWNGGIVFCGEGQGPDVASALYYMNPVEPYNTTVILNNFYGRQFNSLNDVAVHPNGWLYFTDVDYGVLQDFRAKVNIRRQVYRFRPDTGVVQAVTDHALRPNGITFSPDGKWMYIADTGAAEGFTGMDWSLPASIYLFLLLLDPARPLPPACEKWQSSHFSYRFPVNDDGTIGSATLFAYVSPGIPDGVHCDEAGNLYAGVGDGIHVWDPAGTLLGKIYVGATSANFASSWEATRPSTASTASTVTHLCESLADGQFAGKGRMVICAETELYYATFAAEGAHLPGLQGLEGAGF</sequence>
<dbReference type="InterPro" id="IPR052988">
    <property type="entry name" value="Oryzine_lactonohydrolase"/>
</dbReference>
<reference evidence="3 4" key="1">
    <citation type="submission" date="2018-11" db="EMBL/GenBank/DDBJ databases">
        <title>Genome sequence of Apiotrichum porosum DSM 27194.</title>
        <authorList>
            <person name="Aliyu H."/>
            <person name="Gorte O."/>
            <person name="Ochsenreither K."/>
        </authorList>
    </citation>
    <scope>NUCLEOTIDE SEQUENCE [LARGE SCALE GENOMIC DNA]</scope>
    <source>
        <strain evidence="3 4">DSM 27194</strain>
    </source>
</reference>
<protein>
    <recommendedName>
        <fullName evidence="2">SMP-30/Gluconolactonase/LRE-like region domain-containing protein</fullName>
    </recommendedName>
</protein>
<comment type="caution">
    <text evidence="3">The sequence shown here is derived from an EMBL/GenBank/DDBJ whole genome shotgun (WGS) entry which is preliminary data.</text>
</comment>
<evidence type="ECO:0000259" key="2">
    <source>
        <dbReference type="Pfam" id="PF08450"/>
    </source>
</evidence>
<dbReference type="SUPFAM" id="SSF63829">
    <property type="entry name" value="Calcium-dependent phosphotriesterase"/>
    <property type="match status" value="1"/>
</dbReference>
<dbReference type="OrthoDB" id="423498at2759"/>
<dbReference type="GeneID" id="39592080"/>
<feature type="domain" description="SMP-30/Gluconolactonase/LRE-like region" evidence="2">
    <location>
        <begin position="218"/>
        <end position="307"/>
    </location>
</feature>
<evidence type="ECO:0000313" key="4">
    <source>
        <dbReference type="Proteomes" id="UP000279236"/>
    </source>
</evidence>
<dbReference type="EMBL" id="RSCE01000005">
    <property type="protein sequence ID" value="RSH82556.1"/>
    <property type="molecule type" value="Genomic_DNA"/>
</dbReference>
<dbReference type="AlphaFoldDB" id="A0A427XUB1"/>
<keyword evidence="1" id="KW-0732">Signal</keyword>
<evidence type="ECO:0000256" key="1">
    <source>
        <dbReference type="SAM" id="SignalP"/>
    </source>
</evidence>
<dbReference type="STRING" id="105984.A0A427XUB1"/>
<accession>A0A427XUB1</accession>
<name>A0A427XUB1_9TREE</name>
<evidence type="ECO:0000313" key="3">
    <source>
        <dbReference type="EMBL" id="RSH82556.1"/>
    </source>
</evidence>
<feature type="signal peptide" evidence="1">
    <location>
        <begin position="1"/>
        <end position="24"/>
    </location>
</feature>
<proteinExistence type="predicted"/>
<gene>
    <name evidence="3" type="ORF">EHS24_007537</name>
</gene>
<dbReference type="RefSeq" id="XP_028476788.1">
    <property type="nucleotide sequence ID" value="XM_028622895.1"/>
</dbReference>
<dbReference type="PANTHER" id="PTHR47064">
    <property type="entry name" value="PUTATIVE (AFU_ORTHOLOGUE AFUA_1G08990)-RELATED"/>
    <property type="match status" value="1"/>
</dbReference>
<feature type="chain" id="PRO_5018982531" description="SMP-30/Gluconolactonase/LRE-like region domain-containing protein" evidence="1">
    <location>
        <begin position="25"/>
        <end position="481"/>
    </location>
</feature>
<dbReference type="Proteomes" id="UP000279236">
    <property type="component" value="Unassembled WGS sequence"/>
</dbReference>
<keyword evidence="4" id="KW-1185">Reference proteome</keyword>
<dbReference type="InterPro" id="IPR013658">
    <property type="entry name" value="SGL"/>
</dbReference>
<dbReference type="Pfam" id="PF08450">
    <property type="entry name" value="SGL"/>
    <property type="match status" value="1"/>
</dbReference>
<dbReference type="InterPro" id="IPR011042">
    <property type="entry name" value="6-blade_b-propeller_TolB-like"/>
</dbReference>
<dbReference type="Gene3D" id="2.120.10.30">
    <property type="entry name" value="TolB, C-terminal domain"/>
    <property type="match status" value="1"/>
</dbReference>